<reference evidence="4" key="1">
    <citation type="submission" date="2021-03" db="EMBL/GenBank/DDBJ databases">
        <title>Draft genome sequence of rust myrtle Austropuccinia psidii MF-1, a brazilian biotype.</title>
        <authorList>
            <person name="Quecine M.C."/>
            <person name="Pachon D.M.R."/>
            <person name="Bonatelli M.L."/>
            <person name="Correr F.H."/>
            <person name="Franceschini L.M."/>
            <person name="Leite T.F."/>
            <person name="Margarido G.R.A."/>
            <person name="Almeida C.A."/>
            <person name="Ferrarezi J.A."/>
            <person name="Labate C.A."/>
        </authorList>
    </citation>
    <scope>NUCLEOTIDE SEQUENCE</scope>
    <source>
        <strain evidence="4">MF-1</strain>
    </source>
</reference>
<proteinExistence type="predicted"/>
<dbReference type="InterPro" id="IPR013149">
    <property type="entry name" value="ADH-like_C"/>
</dbReference>
<dbReference type="InterPro" id="IPR020843">
    <property type="entry name" value="ER"/>
</dbReference>
<dbReference type="EMBL" id="AVOT02017792">
    <property type="protein sequence ID" value="MBW0504210.1"/>
    <property type="molecule type" value="Genomic_DNA"/>
</dbReference>
<dbReference type="PROSITE" id="PS01162">
    <property type="entry name" value="QOR_ZETA_CRYSTAL"/>
    <property type="match status" value="1"/>
</dbReference>
<dbReference type="InterPro" id="IPR011032">
    <property type="entry name" value="GroES-like_sf"/>
</dbReference>
<evidence type="ECO:0000256" key="2">
    <source>
        <dbReference type="ARBA" id="ARBA00023002"/>
    </source>
</evidence>
<dbReference type="InterPro" id="IPR013154">
    <property type="entry name" value="ADH-like_N"/>
</dbReference>
<dbReference type="PANTHER" id="PTHR48106:SF13">
    <property type="entry name" value="QUINONE OXIDOREDUCTASE-RELATED"/>
    <property type="match status" value="1"/>
</dbReference>
<dbReference type="OrthoDB" id="48317at2759"/>
<dbReference type="Gene3D" id="3.40.50.720">
    <property type="entry name" value="NAD(P)-binding Rossmann-like Domain"/>
    <property type="match status" value="1"/>
</dbReference>
<dbReference type="SUPFAM" id="SSF51735">
    <property type="entry name" value="NAD(P)-binding Rossmann-fold domains"/>
    <property type="match status" value="1"/>
</dbReference>
<dbReference type="PANTHER" id="PTHR48106">
    <property type="entry name" value="QUINONE OXIDOREDUCTASE PIG3-RELATED"/>
    <property type="match status" value="1"/>
</dbReference>
<dbReference type="Pfam" id="PF00107">
    <property type="entry name" value="ADH_zinc_N"/>
    <property type="match status" value="1"/>
</dbReference>
<dbReference type="Proteomes" id="UP000765509">
    <property type="component" value="Unassembled WGS sequence"/>
</dbReference>
<keyword evidence="5" id="KW-1185">Reference proteome</keyword>
<evidence type="ECO:0000313" key="5">
    <source>
        <dbReference type="Proteomes" id="UP000765509"/>
    </source>
</evidence>
<dbReference type="GO" id="GO:0008270">
    <property type="term" value="F:zinc ion binding"/>
    <property type="evidence" value="ECO:0007669"/>
    <property type="project" value="InterPro"/>
</dbReference>
<dbReference type="InterPro" id="IPR002364">
    <property type="entry name" value="Quin_OxRdtase/zeta-crystal_CS"/>
</dbReference>
<gene>
    <name evidence="4" type="ORF">O181_043925</name>
</gene>
<dbReference type="SMART" id="SM00829">
    <property type="entry name" value="PKS_ER"/>
    <property type="match status" value="1"/>
</dbReference>
<dbReference type="AlphaFoldDB" id="A0A9Q3DJ69"/>
<sequence length="347" mass="37789">MTMTSSSASSIPSAQLAIQIHQTGGTENIKLNEIPVAAPGNDQILVKVEWSGINFIDTYFRSGLYPVNLPFTLGNEPAGEILALGPNLRDQSIFKIGDKVVTYFRGGGLQQYALFDINRTFKLPQGVSTQVAAGLFLQGLTAITFIDEAYKVKKGDYVLVHSAAGGIGLLLCQLLSNIGAVVIGTTSTKEKADLALLNGANHVVLCGNKSYGDLVEEIKKLTPNNDGTDVIFDGVGKDTWESHFEILKRKGTIVTFGNASGPPPNFSPFKLMTKNLKLCRPMLDNYIYTPAEFQKYCEQLFGCYQKNIIKLHSHKPEGYPFNALGVQEAHRDITSRQTTGKLVVKVA</sequence>
<dbReference type="InterPro" id="IPR047618">
    <property type="entry name" value="QOR-like"/>
</dbReference>
<evidence type="ECO:0000259" key="3">
    <source>
        <dbReference type="SMART" id="SM00829"/>
    </source>
</evidence>
<keyword evidence="2" id="KW-0560">Oxidoreductase</keyword>
<dbReference type="GO" id="GO:0035925">
    <property type="term" value="F:mRNA 3'-UTR AU-rich region binding"/>
    <property type="evidence" value="ECO:0007669"/>
    <property type="project" value="TreeGrafter"/>
</dbReference>
<comment type="caution">
    <text evidence="4">The sequence shown here is derived from an EMBL/GenBank/DDBJ whole genome shotgun (WGS) entry which is preliminary data.</text>
</comment>
<dbReference type="Gene3D" id="3.90.180.10">
    <property type="entry name" value="Medium-chain alcohol dehydrogenases, catalytic domain"/>
    <property type="match status" value="1"/>
</dbReference>
<dbReference type="GO" id="GO:0070402">
    <property type="term" value="F:NADPH binding"/>
    <property type="evidence" value="ECO:0007669"/>
    <property type="project" value="TreeGrafter"/>
</dbReference>
<dbReference type="Pfam" id="PF08240">
    <property type="entry name" value="ADH_N"/>
    <property type="match status" value="1"/>
</dbReference>
<keyword evidence="1" id="KW-0521">NADP</keyword>
<accession>A0A9Q3DJ69</accession>
<dbReference type="GO" id="GO:0003960">
    <property type="term" value="F:quinone reductase (NADPH) activity"/>
    <property type="evidence" value="ECO:0007669"/>
    <property type="project" value="InterPro"/>
</dbReference>
<name>A0A9Q3DJ69_9BASI</name>
<protein>
    <recommendedName>
        <fullName evidence="3">Enoyl reductase (ER) domain-containing protein</fullName>
    </recommendedName>
</protein>
<evidence type="ECO:0000313" key="4">
    <source>
        <dbReference type="EMBL" id="MBW0504210.1"/>
    </source>
</evidence>
<dbReference type="InterPro" id="IPR036291">
    <property type="entry name" value="NAD(P)-bd_dom_sf"/>
</dbReference>
<evidence type="ECO:0000256" key="1">
    <source>
        <dbReference type="ARBA" id="ARBA00022857"/>
    </source>
</evidence>
<organism evidence="4 5">
    <name type="scientific">Austropuccinia psidii MF-1</name>
    <dbReference type="NCBI Taxonomy" id="1389203"/>
    <lineage>
        <taxon>Eukaryota</taxon>
        <taxon>Fungi</taxon>
        <taxon>Dikarya</taxon>
        <taxon>Basidiomycota</taxon>
        <taxon>Pucciniomycotina</taxon>
        <taxon>Pucciniomycetes</taxon>
        <taxon>Pucciniales</taxon>
        <taxon>Sphaerophragmiaceae</taxon>
        <taxon>Austropuccinia</taxon>
    </lineage>
</organism>
<dbReference type="SUPFAM" id="SSF50129">
    <property type="entry name" value="GroES-like"/>
    <property type="match status" value="1"/>
</dbReference>
<feature type="domain" description="Enoyl reductase (ER)" evidence="3">
    <location>
        <begin position="24"/>
        <end position="344"/>
    </location>
</feature>
<dbReference type="CDD" id="cd05286">
    <property type="entry name" value="QOR2"/>
    <property type="match status" value="1"/>
</dbReference>
<dbReference type="GO" id="GO:0005829">
    <property type="term" value="C:cytosol"/>
    <property type="evidence" value="ECO:0007669"/>
    <property type="project" value="TreeGrafter"/>
</dbReference>